<dbReference type="InterPro" id="IPR016035">
    <property type="entry name" value="Acyl_Trfase/lysoPLipase"/>
</dbReference>
<feature type="domain" description="PNPLA" evidence="8">
    <location>
        <begin position="44"/>
        <end position="234"/>
    </location>
</feature>
<evidence type="ECO:0000256" key="2">
    <source>
        <dbReference type="ARBA" id="ARBA00022801"/>
    </source>
</evidence>
<reference evidence="10 11" key="1">
    <citation type="submission" date="2024-08" db="EMBL/GenBank/DDBJ databases">
        <authorList>
            <person name="Lu H."/>
        </authorList>
    </citation>
    <scope>NUCLEOTIDE SEQUENCE [LARGE SCALE GENOMIC DNA]</scope>
    <source>
        <strain evidence="10 11">LYH14W</strain>
    </source>
</reference>
<feature type="short sequence motif" description="GXSXG" evidence="6">
    <location>
        <begin position="75"/>
        <end position="79"/>
    </location>
</feature>
<comment type="caution">
    <text evidence="10">The sequence shown here is derived from an EMBL/GenBank/DDBJ whole genome shotgun (WGS) entry which is preliminary data.</text>
</comment>
<feature type="short sequence motif" description="GXGXXG" evidence="6">
    <location>
        <begin position="48"/>
        <end position="53"/>
    </location>
</feature>
<evidence type="ECO:0000256" key="7">
    <source>
        <dbReference type="SAM" id="SignalP"/>
    </source>
</evidence>
<keyword evidence="4 6" id="KW-0443">Lipid metabolism</keyword>
<name>A0ABW7F0T6_9BURK</name>
<evidence type="ECO:0000259" key="8">
    <source>
        <dbReference type="PROSITE" id="PS51635"/>
    </source>
</evidence>
<dbReference type="PROSITE" id="PS51635">
    <property type="entry name" value="PNPLA"/>
    <property type="match status" value="1"/>
</dbReference>
<gene>
    <name evidence="10" type="ORF">ACG00Y_09540</name>
</gene>
<dbReference type="PANTHER" id="PTHR14226:SF29">
    <property type="entry name" value="NEUROPATHY TARGET ESTERASE SWS"/>
    <property type="match status" value="1"/>
</dbReference>
<evidence type="ECO:0000256" key="3">
    <source>
        <dbReference type="ARBA" id="ARBA00022963"/>
    </source>
</evidence>
<protein>
    <submittedName>
        <fullName evidence="10">Patatin-like phospholipase family protein</fullName>
    </submittedName>
</protein>
<dbReference type="InterPro" id="IPR002641">
    <property type="entry name" value="PNPLA_dom"/>
</dbReference>
<evidence type="ECO:0000256" key="1">
    <source>
        <dbReference type="ARBA" id="ARBA00004370"/>
    </source>
</evidence>
<dbReference type="InterPro" id="IPR034746">
    <property type="entry name" value="POTRA"/>
</dbReference>
<dbReference type="PANTHER" id="PTHR14226">
    <property type="entry name" value="NEUROPATHY TARGET ESTERASE/SWISS CHEESE D.MELANOGASTER"/>
    <property type="match status" value="1"/>
</dbReference>
<dbReference type="Gene3D" id="3.10.20.310">
    <property type="entry name" value="membrane protein fhac"/>
    <property type="match status" value="1"/>
</dbReference>
<evidence type="ECO:0000259" key="9">
    <source>
        <dbReference type="PROSITE" id="PS51779"/>
    </source>
</evidence>
<feature type="chain" id="PRO_5046598689" evidence="7">
    <location>
        <begin position="27"/>
        <end position="743"/>
    </location>
</feature>
<dbReference type="Pfam" id="PF07244">
    <property type="entry name" value="POTRA"/>
    <property type="match status" value="1"/>
</dbReference>
<evidence type="ECO:0000313" key="10">
    <source>
        <dbReference type="EMBL" id="MFG6430154.1"/>
    </source>
</evidence>
<keyword evidence="2 6" id="KW-0378">Hydrolase</keyword>
<feature type="active site" description="Nucleophile" evidence="6">
    <location>
        <position position="77"/>
    </location>
</feature>
<keyword evidence="5" id="KW-0472">Membrane</keyword>
<dbReference type="InterPro" id="IPR050301">
    <property type="entry name" value="NTE"/>
</dbReference>
<feature type="signal peptide" evidence="7">
    <location>
        <begin position="1"/>
        <end position="26"/>
    </location>
</feature>
<accession>A0ABW7F0T6</accession>
<evidence type="ECO:0000256" key="4">
    <source>
        <dbReference type="ARBA" id="ARBA00023098"/>
    </source>
</evidence>
<dbReference type="Proteomes" id="UP001606210">
    <property type="component" value="Unassembled WGS sequence"/>
</dbReference>
<evidence type="ECO:0000256" key="5">
    <source>
        <dbReference type="ARBA" id="ARBA00023136"/>
    </source>
</evidence>
<evidence type="ECO:0000256" key="6">
    <source>
        <dbReference type="PROSITE-ProRule" id="PRU01161"/>
    </source>
</evidence>
<dbReference type="EMBL" id="JBIGHV010000003">
    <property type="protein sequence ID" value="MFG6430154.1"/>
    <property type="molecule type" value="Genomic_DNA"/>
</dbReference>
<feature type="domain" description="POTRA" evidence="9">
    <location>
        <begin position="348"/>
        <end position="420"/>
    </location>
</feature>
<feature type="short sequence motif" description="DGA/G" evidence="6">
    <location>
        <begin position="221"/>
        <end position="223"/>
    </location>
</feature>
<dbReference type="RefSeq" id="WP_394478204.1">
    <property type="nucleotide sequence ID" value="NZ_JBIGHV010000003.1"/>
</dbReference>
<dbReference type="Gene3D" id="2.40.160.50">
    <property type="entry name" value="membrane protein fhac: a member of the omp85/tpsb transporter family"/>
    <property type="match status" value="1"/>
</dbReference>
<dbReference type="CDD" id="cd07205">
    <property type="entry name" value="Pat_PNPLA6_PNPLA7_NTE1_like"/>
    <property type="match status" value="1"/>
</dbReference>
<sequence>MRRAPHRPACLVLAWALCAAPCLASAATPAAPAVAAESRPRIGLVLSGGGARGGAHLGVLKVLRELQVPVDVIVGTSAGAIIGAAHASGMSPDEIEAELKPLNTALLFHDVARTDLPVRRKDDDSRNFIGPEIGIGPKGLLLPTGAVAGVSLEAVLRRLTVRQRGEHFDQLPIPFRAVATDVTNAEMVVLARGSLATAVRASMALPAIVSPVELDGRLLVDGGISRNLPVDVARAMGAEVVIAVNIGTPMLQRQELKSLLSVSEQMTRFLTSKNVNQSLTELTPQDVLITPELGAVGSADFDRMLDAAAAGETAARAAAAQLQRYRISPEAYAALQSRQHAGSALPTATLAEVRIVGAQRVNPDTIRSAMQSQAGQPFDEAKADADMRRIYSTGDFERVNYHLVQRDDGGQVFTADVTEKSWGPHYLRAGLGLSSDFRGSSYFNLMLSHRLTWLNSLGGEWRNDLQIGRVDRLRSEWYQPLNTGQQTFTAVHLESRREPFDLYIQEQRISRFRREQTVLGADAGLAFAGIYELRAGVRRGRVRLGTDTGVIPGKELVPSTDVGGVAARLRADTLDSTRFPRNGVALDLNYFLSRARLGAKDEYGKVDLSLQGAVSSGPHSLRAAVYATQPTGSNDLPGYELAQLGGFLRLSGYRSGEFVGTRMRFARLVYAWRISAPGLLDGMYLGLSAEVGRINDQLGESPQRTLRSNALFLAADTPLGPVYLGYGRGASGRSATYFYLGLP</sequence>
<proteinExistence type="predicted"/>
<feature type="active site" description="Proton acceptor" evidence="6">
    <location>
        <position position="221"/>
    </location>
</feature>
<keyword evidence="7" id="KW-0732">Signal</keyword>
<dbReference type="Pfam" id="PF01734">
    <property type="entry name" value="Patatin"/>
    <property type="match status" value="1"/>
</dbReference>
<comment type="subcellular location">
    <subcellularLocation>
        <location evidence="1">Membrane</location>
    </subcellularLocation>
</comment>
<keyword evidence="11" id="KW-1185">Reference proteome</keyword>
<dbReference type="PROSITE" id="PS51779">
    <property type="entry name" value="POTRA"/>
    <property type="match status" value="1"/>
</dbReference>
<evidence type="ECO:0000313" key="11">
    <source>
        <dbReference type="Proteomes" id="UP001606210"/>
    </source>
</evidence>
<dbReference type="Gene3D" id="3.40.1090.10">
    <property type="entry name" value="Cytosolic phospholipase A2 catalytic domain"/>
    <property type="match status" value="2"/>
</dbReference>
<keyword evidence="3 6" id="KW-0442">Lipid degradation</keyword>
<dbReference type="InterPro" id="IPR010827">
    <property type="entry name" value="BamA/TamA_POTRA"/>
</dbReference>
<dbReference type="SUPFAM" id="SSF52151">
    <property type="entry name" value="FabD/lysophospholipase-like"/>
    <property type="match status" value="1"/>
</dbReference>
<organism evidence="10 11">
    <name type="scientific">Pelomonas parva</name>
    <dbReference type="NCBI Taxonomy" id="3299032"/>
    <lineage>
        <taxon>Bacteria</taxon>
        <taxon>Pseudomonadati</taxon>
        <taxon>Pseudomonadota</taxon>
        <taxon>Betaproteobacteria</taxon>
        <taxon>Burkholderiales</taxon>
        <taxon>Sphaerotilaceae</taxon>
        <taxon>Roseateles</taxon>
    </lineage>
</organism>